<keyword evidence="6" id="KW-0804">Transcription</keyword>
<proteinExistence type="inferred from homology"/>
<dbReference type="InterPro" id="IPR031316">
    <property type="entry name" value="FlgM_C"/>
</dbReference>
<feature type="region of interest" description="Disordered" evidence="7">
    <location>
        <begin position="1"/>
        <end position="43"/>
    </location>
</feature>
<evidence type="ECO:0000256" key="6">
    <source>
        <dbReference type="ARBA" id="ARBA00023163"/>
    </source>
</evidence>
<dbReference type="Proteomes" id="UP001212803">
    <property type="component" value="Chromosome"/>
</dbReference>
<keyword evidence="9" id="KW-0966">Cell projection</keyword>
<comment type="similarity">
    <text evidence="1">Belongs to the FlgM family.</text>
</comment>
<gene>
    <name evidence="9" type="primary">flgM</name>
    <name evidence="9" type="ORF">O0235_09400</name>
</gene>
<keyword evidence="9" id="KW-0969">Cilium</keyword>
<keyword evidence="3" id="KW-0678">Repressor</keyword>
<feature type="compositionally biased region" description="Basic residues" evidence="7">
    <location>
        <begin position="9"/>
        <end position="23"/>
    </location>
</feature>
<keyword evidence="5" id="KW-0805">Transcription regulation</keyword>
<keyword evidence="4" id="KW-1005">Bacterial flagellum biogenesis</keyword>
<keyword evidence="10" id="KW-1185">Reference proteome</keyword>
<protein>
    <recommendedName>
        <fullName evidence="2">Negative regulator of flagellin synthesis</fullName>
    </recommendedName>
</protein>
<dbReference type="SUPFAM" id="SSF101498">
    <property type="entry name" value="Anti-sigma factor FlgM"/>
    <property type="match status" value="1"/>
</dbReference>
<dbReference type="RefSeq" id="WP_270055530.1">
    <property type="nucleotide sequence ID" value="NZ_CP115149.1"/>
</dbReference>
<organism evidence="9 10">
    <name type="scientific">Tepidiforma flava</name>
    <dbReference type="NCBI Taxonomy" id="3004094"/>
    <lineage>
        <taxon>Bacteria</taxon>
        <taxon>Bacillati</taxon>
        <taxon>Chloroflexota</taxon>
        <taxon>Tepidiformia</taxon>
        <taxon>Tepidiformales</taxon>
        <taxon>Tepidiformaceae</taxon>
        <taxon>Tepidiforma</taxon>
    </lineage>
</organism>
<evidence type="ECO:0000313" key="9">
    <source>
        <dbReference type="EMBL" id="WBL35002.1"/>
    </source>
</evidence>
<evidence type="ECO:0000259" key="8">
    <source>
        <dbReference type="Pfam" id="PF04316"/>
    </source>
</evidence>
<evidence type="ECO:0000256" key="5">
    <source>
        <dbReference type="ARBA" id="ARBA00023015"/>
    </source>
</evidence>
<reference evidence="9 10" key="1">
    <citation type="journal article" date="2023" name="ISME J.">
        <title>Thermophilic Dehalococcoidia with unusual traits shed light on an unexpected past.</title>
        <authorList>
            <person name="Palmer M."/>
            <person name="Covington J.K."/>
            <person name="Zhou E.M."/>
            <person name="Thomas S.C."/>
            <person name="Habib N."/>
            <person name="Seymour C.O."/>
            <person name="Lai D."/>
            <person name="Johnston J."/>
            <person name="Hashimi A."/>
            <person name="Jiao J.Y."/>
            <person name="Muok A.R."/>
            <person name="Liu L."/>
            <person name="Xian W.D."/>
            <person name="Zhi X.Y."/>
            <person name="Li M.M."/>
            <person name="Silva L.P."/>
            <person name="Bowen B.P."/>
            <person name="Louie K."/>
            <person name="Briegel A."/>
            <person name="Pett-Ridge J."/>
            <person name="Weber P.K."/>
            <person name="Tocheva E.I."/>
            <person name="Woyke T."/>
            <person name="Northen T.R."/>
            <person name="Mayali X."/>
            <person name="Li W.J."/>
            <person name="Hedlund B.P."/>
        </authorList>
    </citation>
    <scope>NUCLEOTIDE SEQUENCE [LARGE SCALE GENOMIC DNA]</scope>
    <source>
        <strain evidence="9 10">YIM 72310</strain>
    </source>
</reference>
<name>A0ABY7M2W8_9CHLR</name>
<dbReference type="InterPro" id="IPR007412">
    <property type="entry name" value="FlgM"/>
</dbReference>
<dbReference type="Pfam" id="PF04316">
    <property type="entry name" value="FlgM"/>
    <property type="match status" value="1"/>
</dbReference>
<evidence type="ECO:0000256" key="4">
    <source>
        <dbReference type="ARBA" id="ARBA00022795"/>
    </source>
</evidence>
<dbReference type="EMBL" id="CP115149">
    <property type="protein sequence ID" value="WBL35002.1"/>
    <property type="molecule type" value="Genomic_DNA"/>
</dbReference>
<evidence type="ECO:0000256" key="1">
    <source>
        <dbReference type="ARBA" id="ARBA00005322"/>
    </source>
</evidence>
<accession>A0ABY7M2W8</accession>
<dbReference type="InterPro" id="IPR035890">
    <property type="entry name" value="Anti-sigma-28_factor_FlgM_sf"/>
</dbReference>
<evidence type="ECO:0000256" key="3">
    <source>
        <dbReference type="ARBA" id="ARBA00022491"/>
    </source>
</evidence>
<keyword evidence="9" id="KW-0282">Flagellum</keyword>
<evidence type="ECO:0000313" key="10">
    <source>
        <dbReference type="Proteomes" id="UP001212803"/>
    </source>
</evidence>
<evidence type="ECO:0000256" key="7">
    <source>
        <dbReference type="SAM" id="MobiDB-lite"/>
    </source>
</evidence>
<sequence length="106" mass="11304">MARIDGAQPRRRAPQSRRRPGRRRPAERNWLEAGQAAGARGSHDVLSLSPRVRVIAEAARAVSEARDVRAEKVAALKAAIANGTYTSNARDIAARLLANGIAGDLG</sequence>
<evidence type="ECO:0000256" key="2">
    <source>
        <dbReference type="ARBA" id="ARBA00017823"/>
    </source>
</evidence>
<dbReference type="NCBIfam" id="TIGR03824">
    <property type="entry name" value="FlgM_jcvi"/>
    <property type="match status" value="1"/>
</dbReference>
<feature type="domain" description="Anti-sigma-28 factor FlgM C-terminal" evidence="8">
    <location>
        <begin position="44"/>
        <end position="97"/>
    </location>
</feature>